<feature type="signal peptide" evidence="2">
    <location>
        <begin position="1"/>
        <end position="29"/>
    </location>
</feature>
<gene>
    <name evidence="3" type="ORF">MANES_03G099500v8</name>
</gene>
<proteinExistence type="predicted"/>
<evidence type="ECO:0000313" key="4">
    <source>
        <dbReference type="Proteomes" id="UP000091857"/>
    </source>
</evidence>
<feature type="chain" id="PRO_5012248721" evidence="2">
    <location>
        <begin position="30"/>
        <end position="88"/>
    </location>
</feature>
<dbReference type="EMBL" id="CM004389">
    <property type="protein sequence ID" value="OAY54761.1"/>
    <property type="molecule type" value="Genomic_DNA"/>
</dbReference>
<dbReference type="Proteomes" id="UP000091857">
    <property type="component" value="Chromosome 3"/>
</dbReference>
<organism evidence="3 4">
    <name type="scientific">Manihot esculenta</name>
    <name type="common">Cassava</name>
    <name type="synonym">Jatropha manihot</name>
    <dbReference type="NCBI Taxonomy" id="3983"/>
    <lineage>
        <taxon>Eukaryota</taxon>
        <taxon>Viridiplantae</taxon>
        <taxon>Streptophyta</taxon>
        <taxon>Embryophyta</taxon>
        <taxon>Tracheophyta</taxon>
        <taxon>Spermatophyta</taxon>
        <taxon>Magnoliopsida</taxon>
        <taxon>eudicotyledons</taxon>
        <taxon>Gunneridae</taxon>
        <taxon>Pentapetalae</taxon>
        <taxon>rosids</taxon>
        <taxon>fabids</taxon>
        <taxon>Malpighiales</taxon>
        <taxon>Euphorbiaceae</taxon>
        <taxon>Crotonoideae</taxon>
        <taxon>Manihoteae</taxon>
        <taxon>Manihot</taxon>
    </lineage>
</organism>
<dbReference type="Gramene" id="Manes.03G099500.1.v8.1">
    <property type="protein sequence ID" value="Manes.03G099500.1.v8.1.CDS"/>
    <property type="gene ID" value="Manes.03G099500.v8.1"/>
</dbReference>
<protein>
    <submittedName>
        <fullName evidence="3">Uncharacterized protein</fullName>
    </submittedName>
</protein>
<comment type="caution">
    <text evidence="3">The sequence shown here is derived from an EMBL/GenBank/DDBJ whole genome shotgun (WGS) entry which is preliminary data.</text>
</comment>
<dbReference type="AlphaFoldDB" id="A0A2C9W8P1"/>
<evidence type="ECO:0000256" key="2">
    <source>
        <dbReference type="SAM" id="SignalP"/>
    </source>
</evidence>
<sequence length="88" mass="9936">MKQTHFNFPSSILFILLLLSLSHLTPLSCLPLMRTKLQDAELLKVSRSSSDAQIMSFRKELHEVHSGPNPIGNSIPQQKWAKRSPKSP</sequence>
<evidence type="ECO:0000256" key="1">
    <source>
        <dbReference type="SAM" id="MobiDB-lite"/>
    </source>
</evidence>
<keyword evidence="4" id="KW-1185">Reference proteome</keyword>
<feature type="region of interest" description="Disordered" evidence="1">
    <location>
        <begin position="63"/>
        <end position="88"/>
    </location>
</feature>
<name>A0A2C9W8P1_MANES</name>
<accession>A0A2C9W8P1</accession>
<keyword evidence="2" id="KW-0732">Signal</keyword>
<reference evidence="4" key="1">
    <citation type="journal article" date="2016" name="Nat. Biotechnol.">
        <title>Sequencing wild and cultivated cassava and related species reveals extensive interspecific hybridization and genetic diversity.</title>
        <authorList>
            <person name="Bredeson J.V."/>
            <person name="Lyons J.B."/>
            <person name="Prochnik S.E."/>
            <person name="Wu G.A."/>
            <person name="Ha C.M."/>
            <person name="Edsinger-Gonzales E."/>
            <person name="Grimwood J."/>
            <person name="Schmutz J."/>
            <person name="Rabbi I.Y."/>
            <person name="Egesi C."/>
            <person name="Nauluvula P."/>
            <person name="Lebot V."/>
            <person name="Ndunguru J."/>
            <person name="Mkamilo G."/>
            <person name="Bart R.S."/>
            <person name="Setter T.L."/>
            <person name="Gleadow R.M."/>
            <person name="Kulakow P."/>
            <person name="Ferguson M.E."/>
            <person name="Rounsley S."/>
            <person name="Rokhsar D.S."/>
        </authorList>
    </citation>
    <scope>NUCLEOTIDE SEQUENCE [LARGE SCALE GENOMIC DNA]</scope>
    <source>
        <strain evidence="4">cv. AM560-2</strain>
    </source>
</reference>
<evidence type="ECO:0000313" key="3">
    <source>
        <dbReference type="EMBL" id="OAY54761.1"/>
    </source>
</evidence>